<reference evidence="2" key="1">
    <citation type="submission" date="2025-05" db="UniProtKB">
        <authorList>
            <consortium name="EnsemblMetazoa"/>
        </authorList>
    </citation>
    <scope>IDENTIFICATION</scope>
</reference>
<dbReference type="GeneID" id="126889964"/>
<evidence type="ECO:0000256" key="1">
    <source>
        <dbReference type="SAM" id="MobiDB-lite"/>
    </source>
</evidence>
<dbReference type="EnsemblMetazoa" id="XM_050658732.1">
    <property type="protein sequence ID" value="XP_050514689.1"/>
    <property type="gene ID" value="LOC126889964"/>
</dbReference>
<dbReference type="RefSeq" id="XP_050514689.1">
    <property type="nucleotide sequence ID" value="XM_050658732.1"/>
</dbReference>
<sequence length="297" mass="34773">MEFYDKSIKKDLFSTSYTTTYQNDFKKYSDVSRTTYDYQKSRVEKPQKASKPYEKEDHESFSKLRKDVHVPFELHVGGKPILHSDPQKPFEELPKIIDGSKEEAIKTRPRVFLLPAIPLDNIEDPALRNILLDHTYTTEWRRMEKEATANFKQIKPRIDKIETSDKVSLKLNLMPPLPEKFRKMGKNWDDNQLRGDPDPTREYWQRKEIEKPVICGACVDPLKNVVPIETKKTIRKLISEEKLRYPHDIPQCTTFAGYRPMLPMGVPLEKKELPSEHPLLSVSQALHNRNVEKVDKI</sequence>
<feature type="compositionally biased region" description="Basic and acidic residues" evidence="1">
    <location>
        <begin position="39"/>
        <end position="60"/>
    </location>
</feature>
<evidence type="ECO:0000313" key="3">
    <source>
        <dbReference type="Proteomes" id="UP001652700"/>
    </source>
</evidence>
<feature type="region of interest" description="Disordered" evidence="1">
    <location>
        <begin position="35"/>
        <end position="60"/>
    </location>
</feature>
<evidence type="ECO:0000313" key="2">
    <source>
        <dbReference type="EnsemblMetazoa" id="XP_050514689.1"/>
    </source>
</evidence>
<proteinExistence type="predicted"/>
<accession>A0ABM5KWX6</accession>
<name>A0ABM5KWX6_DIAVI</name>
<dbReference type="Proteomes" id="UP001652700">
    <property type="component" value="Unplaced"/>
</dbReference>
<keyword evidence="3" id="KW-1185">Reference proteome</keyword>
<protein>
    <submittedName>
        <fullName evidence="2">Uncharacterized protein</fullName>
    </submittedName>
</protein>
<organism evidence="2 3">
    <name type="scientific">Diabrotica virgifera virgifera</name>
    <name type="common">western corn rootworm</name>
    <dbReference type="NCBI Taxonomy" id="50390"/>
    <lineage>
        <taxon>Eukaryota</taxon>
        <taxon>Metazoa</taxon>
        <taxon>Ecdysozoa</taxon>
        <taxon>Arthropoda</taxon>
        <taxon>Hexapoda</taxon>
        <taxon>Insecta</taxon>
        <taxon>Pterygota</taxon>
        <taxon>Neoptera</taxon>
        <taxon>Endopterygota</taxon>
        <taxon>Coleoptera</taxon>
        <taxon>Polyphaga</taxon>
        <taxon>Cucujiformia</taxon>
        <taxon>Chrysomeloidea</taxon>
        <taxon>Chrysomelidae</taxon>
        <taxon>Galerucinae</taxon>
        <taxon>Diabroticina</taxon>
        <taxon>Diabroticites</taxon>
        <taxon>Diabrotica</taxon>
    </lineage>
</organism>